<dbReference type="EMBL" id="JAKZEL010000029">
    <property type="protein sequence ID" value="KAI4529141.1"/>
    <property type="molecule type" value="Genomic_DNA"/>
</dbReference>
<proteinExistence type="predicted"/>
<dbReference type="Gene3D" id="3.30.1120.90">
    <property type="entry name" value="Nucleosome assembly protein"/>
    <property type="match status" value="1"/>
</dbReference>
<evidence type="ECO:0000313" key="3">
    <source>
        <dbReference type="Proteomes" id="UP001214576"/>
    </source>
</evidence>
<name>A0AAD4TMB9_OVIAM</name>
<comment type="caution">
    <text evidence="2">The sequence shown here is derived from an EMBL/GenBank/DDBJ whole genome shotgun (WGS) entry which is preliminary data.</text>
</comment>
<dbReference type="SUPFAM" id="SSF143113">
    <property type="entry name" value="NAP-like"/>
    <property type="match status" value="1"/>
</dbReference>
<dbReference type="Proteomes" id="UP001214576">
    <property type="component" value="Unassembled WGS sequence"/>
</dbReference>
<sequence length="299" mass="33952">MVVTKASLPIAVVKSHSCDVMVTMTSCSTELQNLQWLYQQFSDMKLGADHAEMCLSLKQEQDQLIAEEKQKDHKPQRLEIVKPVNQKVIVVKENELSNRCDKEHASAPSTMDDPPQPIYPAQKYKYEPTSWQPTGNFSQQPKSSPFQWYQGFERKAYSRRQHNSSVNFFNLFFDQNITGSDWIADLGSHVATGPELIIIKDLWPNPLQYYVKRKAVPREVLGGQETIPGAVNPVVGEAVRRSKGQPALSITLVPVQRASFQKSPIWTPSESRDMLGQKPPILQRETTQTPEKLEPAKRH</sequence>
<feature type="region of interest" description="Disordered" evidence="1">
    <location>
        <begin position="263"/>
        <end position="299"/>
    </location>
</feature>
<evidence type="ECO:0000256" key="1">
    <source>
        <dbReference type="SAM" id="MobiDB-lite"/>
    </source>
</evidence>
<accession>A0AAD4TMB9</accession>
<dbReference type="InterPro" id="IPR037231">
    <property type="entry name" value="NAP-like_sf"/>
</dbReference>
<evidence type="ECO:0000313" key="2">
    <source>
        <dbReference type="EMBL" id="KAI4529141.1"/>
    </source>
</evidence>
<organism evidence="2 3">
    <name type="scientific">Ovis ammon polii</name>
    <dbReference type="NCBI Taxonomy" id="230172"/>
    <lineage>
        <taxon>Eukaryota</taxon>
        <taxon>Metazoa</taxon>
        <taxon>Chordata</taxon>
        <taxon>Craniata</taxon>
        <taxon>Vertebrata</taxon>
        <taxon>Euteleostomi</taxon>
        <taxon>Mammalia</taxon>
        <taxon>Eutheria</taxon>
        <taxon>Laurasiatheria</taxon>
        <taxon>Artiodactyla</taxon>
        <taxon>Ruminantia</taxon>
        <taxon>Pecora</taxon>
        <taxon>Bovidae</taxon>
        <taxon>Caprinae</taxon>
        <taxon>Ovis</taxon>
    </lineage>
</organism>
<gene>
    <name evidence="2" type="ORF">MG293_020815</name>
</gene>
<reference evidence="2" key="1">
    <citation type="submission" date="2022-03" db="EMBL/GenBank/DDBJ databases">
        <title>Genomic analyses of argali, domestic sheep and their hybrids provide insights into chromosomal evolution, heterosis and genetic basis of agronomic traits.</title>
        <authorList>
            <person name="Li M."/>
        </authorList>
    </citation>
    <scope>NUCLEOTIDE SEQUENCE</scope>
    <source>
        <strain evidence="2">CAU-MHL-2022a</strain>
        <tissue evidence="2">Skin</tissue>
    </source>
</reference>
<keyword evidence="3" id="KW-1185">Reference proteome</keyword>
<protein>
    <submittedName>
        <fullName evidence="2">Uncharacterized protein</fullName>
    </submittedName>
</protein>
<dbReference type="AlphaFoldDB" id="A0AAD4TMB9"/>